<evidence type="ECO:0000313" key="2">
    <source>
        <dbReference type="EMBL" id="PAD20157.1"/>
    </source>
</evidence>
<reference evidence="2 3" key="1">
    <citation type="submission" date="2017-07" db="EMBL/GenBank/DDBJ databases">
        <title>Isolation and whole genome analysis of endospore-forming bacteria from heroin.</title>
        <authorList>
            <person name="Kalinowski J."/>
            <person name="Ahrens B."/>
            <person name="Al-Dilaimi A."/>
            <person name="Winkler A."/>
            <person name="Wibberg D."/>
            <person name="Schleenbecker U."/>
            <person name="Ruckert C."/>
            <person name="Wolfel R."/>
            <person name="Grass G."/>
        </authorList>
    </citation>
    <scope>NUCLEOTIDE SEQUENCE [LARGE SCALE GENOMIC DNA]</scope>
    <source>
        <strain evidence="2 3">7528</strain>
    </source>
</reference>
<evidence type="ECO:0000256" key="1">
    <source>
        <dbReference type="SAM" id="SignalP"/>
    </source>
</evidence>
<proteinExistence type="predicted"/>
<comment type="caution">
    <text evidence="2">The sequence shown here is derived from an EMBL/GenBank/DDBJ whole genome shotgun (WGS) entry which is preliminary data.</text>
</comment>
<feature type="chain" id="PRO_5012447606" evidence="1">
    <location>
        <begin position="26"/>
        <end position="152"/>
    </location>
</feature>
<evidence type="ECO:0000313" key="3">
    <source>
        <dbReference type="Proteomes" id="UP000216013"/>
    </source>
</evidence>
<dbReference type="Proteomes" id="UP000216013">
    <property type="component" value="Unassembled WGS sequence"/>
</dbReference>
<sequence>MRFRTSFAILLGLLVFASASVNVQAATSADYTDHSFRFDFKALDENDVTPGRKKGSDSSMYINNTSSLPLKVTPQVDSKKGTGTSYVKANKRGAFTAHPKKRYEVYNVAHENYWDGVQVRFHAHYDLLWGSKSATVKWSPDYKPDGASVIGL</sequence>
<protein>
    <submittedName>
        <fullName evidence="2">Uncharacterized protein</fullName>
    </submittedName>
</protein>
<dbReference type="AlphaFoldDB" id="A0A268A7Q8"/>
<organism evidence="2 3">
    <name type="scientific">Terribacillus saccharophilus</name>
    <dbReference type="NCBI Taxonomy" id="361277"/>
    <lineage>
        <taxon>Bacteria</taxon>
        <taxon>Bacillati</taxon>
        <taxon>Bacillota</taxon>
        <taxon>Bacilli</taxon>
        <taxon>Bacillales</taxon>
        <taxon>Bacillaceae</taxon>
        <taxon>Terribacillus</taxon>
    </lineage>
</organism>
<dbReference type="EMBL" id="NPBV01000025">
    <property type="protein sequence ID" value="PAD20157.1"/>
    <property type="molecule type" value="Genomic_DNA"/>
</dbReference>
<accession>A0A268A7Q8</accession>
<feature type="signal peptide" evidence="1">
    <location>
        <begin position="1"/>
        <end position="25"/>
    </location>
</feature>
<name>A0A268A7Q8_9BACI</name>
<gene>
    <name evidence="2" type="ORF">CHH64_15575</name>
</gene>
<keyword evidence="1" id="KW-0732">Signal</keyword>
<dbReference type="RefSeq" id="WP_095261468.1">
    <property type="nucleotide sequence ID" value="NZ_NPBV01000025.1"/>
</dbReference>